<evidence type="ECO:0000313" key="2">
    <source>
        <dbReference type="EMBL" id="KIM42830.1"/>
    </source>
</evidence>
<gene>
    <name evidence="2" type="ORF">M413DRAFT_26815</name>
</gene>
<keyword evidence="3" id="KW-1185">Reference proteome</keyword>
<evidence type="ECO:0000313" key="3">
    <source>
        <dbReference type="Proteomes" id="UP000053424"/>
    </source>
</evidence>
<dbReference type="EMBL" id="KN831777">
    <property type="protein sequence ID" value="KIM42830.1"/>
    <property type="molecule type" value="Genomic_DNA"/>
</dbReference>
<dbReference type="AlphaFoldDB" id="A0A0C3C1P2"/>
<accession>A0A0C3C1P2</accession>
<organism evidence="2 3">
    <name type="scientific">Hebeloma cylindrosporum</name>
    <dbReference type="NCBI Taxonomy" id="76867"/>
    <lineage>
        <taxon>Eukaryota</taxon>
        <taxon>Fungi</taxon>
        <taxon>Dikarya</taxon>
        <taxon>Basidiomycota</taxon>
        <taxon>Agaricomycotina</taxon>
        <taxon>Agaricomycetes</taxon>
        <taxon>Agaricomycetidae</taxon>
        <taxon>Agaricales</taxon>
        <taxon>Agaricineae</taxon>
        <taxon>Hymenogastraceae</taxon>
        <taxon>Hebeloma</taxon>
    </lineage>
</organism>
<proteinExistence type="predicted"/>
<reference evidence="2 3" key="1">
    <citation type="submission" date="2014-04" db="EMBL/GenBank/DDBJ databases">
        <authorList>
            <consortium name="DOE Joint Genome Institute"/>
            <person name="Kuo A."/>
            <person name="Gay G."/>
            <person name="Dore J."/>
            <person name="Kohler A."/>
            <person name="Nagy L.G."/>
            <person name="Floudas D."/>
            <person name="Copeland A."/>
            <person name="Barry K.W."/>
            <person name="Cichocki N."/>
            <person name="Veneault-Fourrey C."/>
            <person name="LaButti K."/>
            <person name="Lindquist E.A."/>
            <person name="Lipzen A."/>
            <person name="Lundell T."/>
            <person name="Morin E."/>
            <person name="Murat C."/>
            <person name="Sun H."/>
            <person name="Tunlid A."/>
            <person name="Henrissat B."/>
            <person name="Grigoriev I.V."/>
            <person name="Hibbett D.S."/>
            <person name="Martin F."/>
            <person name="Nordberg H.P."/>
            <person name="Cantor M.N."/>
            <person name="Hua S.X."/>
        </authorList>
    </citation>
    <scope>NUCLEOTIDE SEQUENCE [LARGE SCALE GENOMIC DNA]</scope>
    <source>
        <strain evidence="3">h7</strain>
    </source>
</reference>
<feature type="region of interest" description="Disordered" evidence="1">
    <location>
        <begin position="51"/>
        <end position="76"/>
    </location>
</feature>
<sequence length="170" mass="18372">MSNTWFGDAKDINTTTNESMLSLKRFTNRRKRGHNLRGGCFARLSASGSKRGLHHASTSDFGSPGVTEDLPAPPSAELKDDLPPCIPAVLPALPPNTDFDALTPPRIPEAFPPSVDLPCFGNDFDALTPPRIPAVLLAFPLGIDLAFFSSDLAAPMLAPRKYWSDLATKR</sequence>
<name>A0A0C3C1P2_HEBCY</name>
<dbReference type="Proteomes" id="UP000053424">
    <property type="component" value="Unassembled WGS sequence"/>
</dbReference>
<protein>
    <submittedName>
        <fullName evidence="2">Uncharacterized protein</fullName>
    </submittedName>
</protein>
<reference evidence="3" key="2">
    <citation type="submission" date="2015-01" db="EMBL/GenBank/DDBJ databases">
        <title>Evolutionary Origins and Diversification of the Mycorrhizal Mutualists.</title>
        <authorList>
            <consortium name="DOE Joint Genome Institute"/>
            <consortium name="Mycorrhizal Genomics Consortium"/>
            <person name="Kohler A."/>
            <person name="Kuo A."/>
            <person name="Nagy L.G."/>
            <person name="Floudas D."/>
            <person name="Copeland A."/>
            <person name="Barry K.W."/>
            <person name="Cichocki N."/>
            <person name="Veneault-Fourrey C."/>
            <person name="LaButti K."/>
            <person name="Lindquist E.A."/>
            <person name="Lipzen A."/>
            <person name="Lundell T."/>
            <person name="Morin E."/>
            <person name="Murat C."/>
            <person name="Riley R."/>
            <person name="Ohm R."/>
            <person name="Sun H."/>
            <person name="Tunlid A."/>
            <person name="Henrissat B."/>
            <person name="Grigoriev I.V."/>
            <person name="Hibbett D.S."/>
            <person name="Martin F."/>
        </authorList>
    </citation>
    <scope>NUCLEOTIDE SEQUENCE [LARGE SCALE GENOMIC DNA]</scope>
    <source>
        <strain evidence="3">h7</strain>
    </source>
</reference>
<dbReference type="HOGENOM" id="CLU_1570825_0_0_1"/>
<evidence type="ECO:0000256" key="1">
    <source>
        <dbReference type="SAM" id="MobiDB-lite"/>
    </source>
</evidence>